<keyword evidence="1" id="KW-0694">RNA-binding</keyword>
<feature type="region of interest" description="Disordered" evidence="2">
    <location>
        <begin position="246"/>
        <end position="268"/>
    </location>
</feature>
<dbReference type="OrthoDB" id="5411533at2759"/>
<accession>A0A9N9FIN8</accession>
<dbReference type="InterPro" id="IPR035979">
    <property type="entry name" value="RBD_domain_sf"/>
</dbReference>
<feature type="compositionally biased region" description="Polar residues" evidence="2">
    <location>
        <begin position="77"/>
        <end position="96"/>
    </location>
</feature>
<proteinExistence type="predicted"/>
<dbReference type="PROSITE" id="PS50174">
    <property type="entry name" value="G_PATCH"/>
    <property type="match status" value="1"/>
</dbReference>
<dbReference type="PANTHER" id="PTHR13288">
    <property type="entry name" value="SPLICING FACTOR 45 SPF45"/>
    <property type="match status" value="1"/>
</dbReference>
<keyword evidence="1" id="KW-0507">mRNA processing</keyword>
<feature type="compositionally biased region" description="Low complexity" evidence="2">
    <location>
        <begin position="22"/>
        <end position="40"/>
    </location>
</feature>
<dbReference type="EMBL" id="CAJVPK010000656">
    <property type="protein sequence ID" value="CAG8536858.1"/>
    <property type="molecule type" value="Genomic_DNA"/>
</dbReference>
<dbReference type="InterPro" id="IPR040052">
    <property type="entry name" value="RBM17"/>
</dbReference>
<evidence type="ECO:0000256" key="2">
    <source>
        <dbReference type="SAM" id="MobiDB-lite"/>
    </source>
</evidence>
<feature type="domain" description="G-patch" evidence="3">
    <location>
        <begin position="267"/>
        <end position="313"/>
    </location>
</feature>
<sequence length="429" mass="47658">MSLYGDLPPPTHSESNADEETQQPSTSSETQTTSSKTSKSALPVGWTPGTLRFMPTIQRKPIIQAKPKLIPRIPASISPNKNYISNSPNLSTAVSSPPQPFPSESGPIVQTSTSTTTTSPKPSMASEELNEFKPLYSSQRIRIKRQAPLSYDDDYDPTRPNDYEEFKEFEKKRREKEAIMRQEEMRPRSMRSYPPPPLYSELSPSSSKASEASADVPTARSPPVKLDLEISGEEAFLRRARLSNRAVNETTPKSPEIKATTISSSSGEDFAHRMLTKYGWQEGQGLGKNEQGINEPLTVQKTDKRSGYIVNTSSTHTAKTEQPPSKLIPNYEVPSKVIMLTNMVGPGEVDDTLQEETADECKEKYGAVEIRIFVKFVDQIAAIKAKKDLNGRFFGGRAVSARFFDEVRYEKLDLAPSAVELQMGKPKES</sequence>
<dbReference type="InterPro" id="IPR012677">
    <property type="entry name" value="Nucleotide-bd_a/b_plait_sf"/>
</dbReference>
<comment type="caution">
    <text evidence="4">The sequence shown here is derived from an EMBL/GenBank/DDBJ whole genome shotgun (WGS) entry which is preliminary data.</text>
</comment>
<dbReference type="Pfam" id="PF01585">
    <property type="entry name" value="G-patch"/>
    <property type="match status" value="1"/>
</dbReference>
<name>A0A9N9FIN8_9GLOM</name>
<dbReference type="PIRSF" id="PIRSF031066">
    <property type="entry name" value="Splicing_factor_SPF45"/>
    <property type="match status" value="1"/>
</dbReference>
<organism evidence="4 5">
    <name type="scientific">Diversispora eburnea</name>
    <dbReference type="NCBI Taxonomy" id="1213867"/>
    <lineage>
        <taxon>Eukaryota</taxon>
        <taxon>Fungi</taxon>
        <taxon>Fungi incertae sedis</taxon>
        <taxon>Mucoromycota</taxon>
        <taxon>Glomeromycotina</taxon>
        <taxon>Glomeromycetes</taxon>
        <taxon>Diversisporales</taxon>
        <taxon>Diversisporaceae</taxon>
        <taxon>Diversispora</taxon>
    </lineage>
</organism>
<dbReference type="GO" id="GO:0045292">
    <property type="term" value="P:mRNA cis splicing, via spliceosome"/>
    <property type="evidence" value="ECO:0007669"/>
    <property type="project" value="UniProtKB-UniRule"/>
</dbReference>
<dbReference type="SUPFAM" id="SSF54928">
    <property type="entry name" value="RNA-binding domain, RBD"/>
    <property type="match status" value="1"/>
</dbReference>
<feature type="region of interest" description="Disordered" evidence="2">
    <location>
        <begin position="73"/>
        <end position="132"/>
    </location>
</feature>
<dbReference type="Gene3D" id="3.30.70.330">
    <property type="match status" value="2"/>
</dbReference>
<dbReference type="Proteomes" id="UP000789706">
    <property type="component" value="Unassembled WGS sequence"/>
</dbReference>
<dbReference type="SMART" id="SM00361">
    <property type="entry name" value="RRM_1"/>
    <property type="match status" value="1"/>
</dbReference>
<feature type="region of interest" description="Disordered" evidence="2">
    <location>
        <begin position="144"/>
        <end position="225"/>
    </location>
</feature>
<dbReference type="PANTHER" id="PTHR13288:SF8">
    <property type="entry name" value="SPLICING FACTOR 45"/>
    <property type="match status" value="1"/>
</dbReference>
<protein>
    <submittedName>
        <fullName evidence="4">677_t:CDS:1</fullName>
    </submittedName>
</protein>
<evidence type="ECO:0000313" key="4">
    <source>
        <dbReference type="EMBL" id="CAG8536858.1"/>
    </source>
</evidence>
<keyword evidence="1" id="KW-0508">mRNA splicing</keyword>
<evidence type="ECO:0000313" key="5">
    <source>
        <dbReference type="Proteomes" id="UP000789706"/>
    </source>
</evidence>
<evidence type="ECO:0000259" key="3">
    <source>
        <dbReference type="PROSITE" id="PS50174"/>
    </source>
</evidence>
<dbReference type="GO" id="GO:0003723">
    <property type="term" value="F:RNA binding"/>
    <property type="evidence" value="ECO:0007669"/>
    <property type="project" value="UniProtKB-UniRule"/>
</dbReference>
<dbReference type="InterPro" id="IPR000467">
    <property type="entry name" value="G_patch_dom"/>
</dbReference>
<keyword evidence="5" id="KW-1185">Reference proteome</keyword>
<feature type="compositionally biased region" description="Basic and acidic residues" evidence="2">
    <location>
        <begin position="156"/>
        <end position="187"/>
    </location>
</feature>
<dbReference type="AlphaFoldDB" id="A0A9N9FIN8"/>
<dbReference type="SMART" id="SM00443">
    <property type="entry name" value="G_patch"/>
    <property type="match status" value="1"/>
</dbReference>
<evidence type="ECO:0000256" key="1">
    <source>
        <dbReference type="PIRNR" id="PIRNR031066"/>
    </source>
</evidence>
<feature type="compositionally biased region" description="Low complexity" evidence="2">
    <location>
        <begin position="199"/>
        <end position="213"/>
    </location>
</feature>
<gene>
    <name evidence="4" type="ORF">DEBURN_LOCUS6416</name>
</gene>
<dbReference type="GO" id="GO:0071011">
    <property type="term" value="C:precatalytic spliceosome"/>
    <property type="evidence" value="ECO:0007669"/>
    <property type="project" value="TreeGrafter"/>
</dbReference>
<reference evidence="4" key="1">
    <citation type="submission" date="2021-06" db="EMBL/GenBank/DDBJ databases">
        <authorList>
            <person name="Kallberg Y."/>
            <person name="Tangrot J."/>
            <person name="Rosling A."/>
        </authorList>
    </citation>
    <scope>NUCLEOTIDE SEQUENCE</scope>
    <source>
        <strain evidence="4">AZ414A</strain>
    </source>
</reference>
<dbReference type="InterPro" id="IPR003954">
    <property type="entry name" value="RRM_euk-type"/>
</dbReference>
<feature type="region of interest" description="Disordered" evidence="2">
    <location>
        <begin position="1"/>
        <end position="51"/>
    </location>
</feature>